<feature type="transmembrane region" description="Helical" evidence="6">
    <location>
        <begin position="251"/>
        <end position="271"/>
    </location>
</feature>
<dbReference type="PANTHER" id="PTHR10010">
    <property type="entry name" value="SOLUTE CARRIER FAMILY 34 SODIUM PHOSPHATE , MEMBER 2-RELATED"/>
    <property type="match status" value="1"/>
</dbReference>
<dbReference type="RefSeq" id="WP_073133199.1">
    <property type="nucleotide sequence ID" value="NZ_FQZF01000007.1"/>
</dbReference>
<dbReference type="GO" id="GO:0005436">
    <property type="term" value="F:sodium:phosphate symporter activity"/>
    <property type="evidence" value="ECO:0007669"/>
    <property type="project" value="InterPro"/>
</dbReference>
<evidence type="ECO:0000256" key="4">
    <source>
        <dbReference type="ARBA" id="ARBA00022989"/>
    </source>
</evidence>
<dbReference type="Gene3D" id="1.20.58.220">
    <property type="entry name" value="Phosphate transport system protein phou homolog 2, domain 2"/>
    <property type="match status" value="1"/>
</dbReference>
<evidence type="ECO:0000313" key="8">
    <source>
        <dbReference type="EMBL" id="SHI98854.1"/>
    </source>
</evidence>
<evidence type="ECO:0000259" key="7">
    <source>
        <dbReference type="Pfam" id="PF01895"/>
    </source>
</evidence>
<reference evidence="8 9" key="1">
    <citation type="submission" date="2016-11" db="EMBL/GenBank/DDBJ databases">
        <authorList>
            <person name="Jaros S."/>
            <person name="Januszkiewicz K."/>
            <person name="Wedrychowicz H."/>
        </authorList>
    </citation>
    <scope>NUCLEOTIDE SEQUENCE [LARGE SCALE GENOMIC DNA]</scope>
    <source>
        <strain evidence="8 9">DSM 14916</strain>
    </source>
</reference>
<feature type="transmembrane region" description="Helical" evidence="6">
    <location>
        <begin position="134"/>
        <end position="154"/>
    </location>
</feature>
<keyword evidence="5 6" id="KW-0472">Membrane</keyword>
<dbReference type="STRING" id="198092.SAMN02745194_01504"/>
<dbReference type="OrthoDB" id="5778511at2"/>
<dbReference type="Pfam" id="PF02690">
    <property type="entry name" value="Na_Pi_cotrans"/>
    <property type="match status" value="2"/>
</dbReference>
<dbReference type="GO" id="GO:0044341">
    <property type="term" value="P:sodium-dependent phosphate transport"/>
    <property type="evidence" value="ECO:0007669"/>
    <property type="project" value="InterPro"/>
</dbReference>
<evidence type="ECO:0000256" key="5">
    <source>
        <dbReference type="ARBA" id="ARBA00023136"/>
    </source>
</evidence>
<evidence type="ECO:0000256" key="1">
    <source>
        <dbReference type="ARBA" id="ARBA00004651"/>
    </source>
</evidence>
<evidence type="ECO:0000313" key="9">
    <source>
        <dbReference type="Proteomes" id="UP000184387"/>
    </source>
</evidence>
<evidence type="ECO:0000256" key="3">
    <source>
        <dbReference type="ARBA" id="ARBA00022692"/>
    </source>
</evidence>
<evidence type="ECO:0000256" key="6">
    <source>
        <dbReference type="SAM" id="Phobius"/>
    </source>
</evidence>
<dbReference type="NCBIfam" id="NF037997">
    <property type="entry name" value="Na_Pi_symport"/>
    <property type="match status" value="1"/>
</dbReference>
<dbReference type="AlphaFoldDB" id="A0A1M6FME6"/>
<comment type="subcellular location">
    <subcellularLocation>
        <location evidence="1">Cell membrane</location>
        <topology evidence="1">Multi-pass membrane protein</topology>
    </subcellularLocation>
</comment>
<feature type="transmembrane region" description="Helical" evidence="6">
    <location>
        <begin position="278"/>
        <end position="298"/>
    </location>
</feature>
<dbReference type="EMBL" id="FQZF01000007">
    <property type="protein sequence ID" value="SHI98854.1"/>
    <property type="molecule type" value="Genomic_DNA"/>
</dbReference>
<protein>
    <submittedName>
        <fullName evidence="8">Phosphate:Na+ symporter</fullName>
    </submittedName>
</protein>
<dbReference type="Proteomes" id="UP000184387">
    <property type="component" value="Unassembled WGS sequence"/>
</dbReference>
<feature type="transmembrane region" description="Helical" evidence="6">
    <location>
        <begin position="174"/>
        <end position="198"/>
    </location>
</feature>
<proteinExistence type="predicted"/>
<sequence length="550" mass="57505">MDAIRLLVELAGEAALLLFGLHLVQRGVERGFGANLRRFVRVALGSRLRAFLAGLGVTAALQSSTAAALMVGGLAAQGALGLEPALAAMLGANVGTALIVQLLSFDVRAVFPALMLLGWAAYRRPVIRQREAGRAVMGLGLMLAALHLMLESMAPLQASPAFREVLHLLEGSPALNLMAAALLAWAMHSSVAAVLLVGSLAGAGVLGPQAAVAMVVGANLGSAITPVLAARGDTRDLSRQRMPIGNLVNRMAGAALAMALLGPLTEALRALDPAPVRLVANAHLAFNLILAVATLPLLGPFGRLLTRLLPAPPAAADAAAPRYLDPEAVSTPAVALSNAAREVLRIADEVEAMLRDASAALRRGDADRAKATARRDDVVDGLHRAVHAYLAGLPREALAQPEVTRLEDIRDVAIILEHVGDMVERGLARHATRAARRGTALPPDLAEELAGLHRRAIAQLRLAVAVFMGQDPAAARQLVVEKEAWRQAERAAVARLGRSTDEASAATARLALDVTRDLKAIAGHLAGIAHPLLEREGMLRVSRLRATPAA</sequence>
<dbReference type="GO" id="GO:0005886">
    <property type="term" value="C:plasma membrane"/>
    <property type="evidence" value="ECO:0007669"/>
    <property type="project" value="UniProtKB-SubCell"/>
</dbReference>
<dbReference type="InterPro" id="IPR026022">
    <property type="entry name" value="PhoU_dom"/>
</dbReference>
<keyword evidence="3 6" id="KW-0812">Transmembrane</keyword>
<dbReference type="SUPFAM" id="SSF109755">
    <property type="entry name" value="PhoU-like"/>
    <property type="match status" value="1"/>
</dbReference>
<keyword evidence="2" id="KW-1003">Cell membrane</keyword>
<dbReference type="Pfam" id="PF01895">
    <property type="entry name" value="PhoU"/>
    <property type="match status" value="1"/>
</dbReference>
<feature type="transmembrane region" description="Helical" evidence="6">
    <location>
        <begin position="96"/>
        <end position="122"/>
    </location>
</feature>
<keyword evidence="9" id="KW-1185">Reference proteome</keyword>
<keyword evidence="4 6" id="KW-1133">Transmembrane helix</keyword>
<dbReference type="InterPro" id="IPR038078">
    <property type="entry name" value="PhoU-like_sf"/>
</dbReference>
<accession>A0A1M6FME6</accession>
<dbReference type="InterPro" id="IPR003841">
    <property type="entry name" value="Na/Pi_transpt"/>
</dbReference>
<name>A0A1M6FME6_9PROT</name>
<organism evidence="8 9">
    <name type="scientific">Muricoccus roseus</name>
    <dbReference type="NCBI Taxonomy" id="198092"/>
    <lineage>
        <taxon>Bacteria</taxon>
        <taxon>Pseudomonadati</taxon>
        <taxon>Pseudomonadota</taxon>
        <taxon>Alphaproteobacteria</taxon>
        <taxon>Acetobacterales</taxon>
        <taxon>Roseomonadaceae</taxon>
        <taxon>Muricoccus</taxon>
    </lineage>
</organism>
<feature type="transmembrane region" description="Helical" evidence="6">
    <location>
        <begin position="48"/>
        <end position="76"/>
    </location>
</feature>
<evidence type="ECO:0000256" key="2">
    <source>
        <dbReference type="ARBA" id="ARBA00022475"/>
    </source>
</evidence>
<feature type="domain" description="PhoU" evidence="7">
    <location>
        <begin position="344"/>
        <end position="424"/>
    </location>
</feature>
<gene>
    <name evidence="8" type="ORF">SAMN02745194_01504</name>
</gene>
<dbReference type="PANTHER" id="PTHR10010:SF46">
    <property type="entry name" value="SODIUM-DEPENDENT PHOSPHATE TRANSPORT PROTEIN 2B"/>
    <property type="match status" value="1"/>
</dbReference>